<dbReference type="Pfam" id="PF20414">
    <property type="entry name" value="DUF6698"/>
    <property type="match status" value="1"/>
</dbReference>
<evidence type="ECO:0000313" key="1">
    <source>
        <dbReference type="EMBL" id="KAH8070761.1"/>
    </source>
</evidence>
<organism evidence="1 2">
    <name type="scientific">Cristinia sonorae</name>
    <dbReference type="NCBI Taxonomy" id="1940300"/>
    <lineage>
        <taxon>Eukaryota</taxon>
        <taxon>Fungi</taxon>
        <taxon>Dikarya</taxon>
        <taxon>Basidiomycota</taxon>
        <taxon>Agaricomycotina</taxon>
        <taxon>Agaricomycetes</taxon>
        <taxon>Agaricomycetidae</taxon>
        <taxon>Agaricales</taxon>
        <taxon>Pleurotineae</taxon>
        <taxon>Stephanosporaceae</taxon>
        <taxon>Cristinia</taxon>
    </lineage>
</organism>
<dbReference type="OrthoDB" id="3220614at2759"/>
<dbReference type="EMBL" id="JAEVFJ010000082">
    <property type="protein sequence ID" value="KAH8070761.1"/>
    <property type="molecule type" value="Genomic_DNA"/>
</dbReference>
<reference evidence="1" key="1">
    <citation type="journal article" date="2021" name="New Phytol.">
        <title>Evolutionary innovations through gain and loss of genes in the ectomycorrhizal Boletales.</title>
        <authorList>
            <person name="Wu G."/>
            <person name="Miyauchi S."/>
            <person name="Morin E."/>
            <person name="Kuo A."/>
            <person name="Drula E."/>
            <person name="Varga T."/>
            <person name="Kohler A."/>
            <person name="Feng B."/>
            <person name="Cao Y."/>
            <person name="Lipzen A."/>
            <person name="Daum C."/>
            <person name="Hundley H."/>
            <person name="Pangilinan J."/>
            <person name="Johnson J."/>
            <person name="Barry K."/>
            <person name="LaButti K."/>
            <person name="Ng V."/>
            <person name="Ahrendt S."/>
            <person name="Min B."/>
            <person name="Choi I.G."/>
            <person name="Park H."/>
            <person name="Plett J.M."/>
            <person name="Magnuson J."/>
            <person name="Spatafora J.W."/>
            <person name="Nagy L.G."/>
            <person name="Henrissat B."/>
            <person name="Grigoriev I.V."/>
            <person name="Yang Z.L."/>
            <person name="Xu J."/>
            <person name="Martin F.M."/>
        </authorList>
    </citation>
    <scope>NUCLEOTIDE SEQUENCE</scope>
    <source>
        <strain evidence="1">KKN 215</strain>
    </source>
</reference>
<proteinExistence type="predicted"/>
<sequence length="364" mass="40553">MAQNAPLHPEDPHGTDNSPAVIARKRHASELLEALGQKHAKTNGGKVATKNPIKTYTQAARWAARAHDPFLNLTMVFRVGVTVEGESIDEDPEVKAMSTELRNRHYTVYKKILAATPTLRGLLDSNEFCEDPEGMAHLTNMMSSAYIGARSDDTASIRNAGIAWITPERLTPINPPIDTGSNTSKALRGFKHPLTAKLLCPHRFSADYDADPDNTRRLLDEQRIKATHKLLPAFLYDRPYNPNDIRDGLLKGYLVLRVYRSIFTGPATAMEQGPAHKLGPPCNAKKNHFYAATPHTVAYAAFQARYMLTSFDSWAVIDNFGFDSEAFYLKLVNMFESDPDGEWAKSLSRTIISIQLVRRGRGQC</sequence>
<accession>A0A8K0UCB4</accession>
<evidence type="ECO:0000313" key="2">
    <source>
        <dbReference type="Proteomes" id="UP000813824"/>
    </source>
</evidence>
<dbReference type="Proteomes" id="UP000813824">
    <property type="component" value="Unassembled WGS sequence"/>
</dbReference>
<name>A0A8K0UCB4_9AGAR</name>
<dbReference type="AlphaFoldDB" id="A0A8K0UCB4"/>
<keyword evidence="2" id="KW-1185">Reference proteome</keyword>
<protein>
    <submittedName>
        <fullName evidence="1">Uncharacterized protein</fullName>
    </submittedName>
</protein>
<dbReference type="InterPro" id="IPR046521">
    <property type="entry name" value="DUF6698"/>
</dbReference>
<comment type="caution">
    <text evidence="1">The sequence shown here is derived from an EMBL/GenBank/DDBJ whole genome shotgun (WGS) entry which is preliminary data.</text>
</comment>
<gene>
    <name evidence="1" type="ORF">BXZ70DRAFT_1013330</name>
</gene>